<feature type="region of interest" description="Disordered" evidence="1">
    <location>
        <begin position="334"/>
        <end position="446"/>
    </location>
</feature>
<proteinExistence type="predicted"/>
<feature type="compositionally biased region" description="Polar residues" evidence="1">
    <location>
        <begin position="334"/>
        <end position="350"/>
    </location>
</feature>
<name>A0A437AEX1_ARTFL</name>
<gene>
    <name evidence="2" type="ORF">DFL_000867</name>
</gene>
<organism evidence="2 3">
    <name type="scientific">Arthrobotrys flagrans</name>
    <name type="common">Nematode-trapping fungus</name>
    <name type="synonym">Trichothecium flagrans</name>
    <dbReference type="NCBI Taxonomy" id="97331"/>
    <lineage>
        <taxon>Eukaryota</taxon>
        <taxon>Fungi</taxon>
        <taxon>Dikarya</taxon>
        <taxon>Ascomycota</taxon>
        <taxon>Pezizomycotina</taxon>
        <taxon>Orbiliomycetes</taxon>
        <taxon>Orbiliales</taxon>
        <taxon>Orbiliaceae</taxon>
        <taxon>Arthrobotrys</taxon>
    </lineage>
</organism>
<feature type="compositionally biased region" description="Polar residues" evidence="1">
    <location>
        <begin position="89"/>
        <end position="100"/>
    </location>
</feature>
<feature type="compositionally biased region" description="Basic and acidic residues" evidence="1">
    <location>
        <begin position="27"/>
        <end position="44"/>
    </location>
</feature>
<evidence type="ECO:0000313" key="2">
    <source>
        <dbReference type="EMBL" id="RVD89879.1"/>
    </source>
</evidence>
<keyword evidence="3" id="KW-1185">Reference proteome</keyword>
<feature type="region of interest" description="Disordered" evidence="1">
    <location>
        <begin position="221"/>
        <end position="245"/>
    </location>
</feature>
<accession>A0A437AEX1</accession>
<feature type="region of interest" description="Disordered" evidence="1">
    <location>
        <begin position="1"/>
        <end position="100"/>
    </location>
</feature>
<dbReference type="OrthoDB" id="5352189at2759"/>
<sequence length="583" mass="63771">MPFQSLFGSCFPFSEEQADQNGGQIRNLDEHEARKSHARSRSERSIFNWGRNTEEPEVSETRSPTPFPLITVEDTSSMPRRPHAVRSHSCPSSTRDAQRGNSPYGPMLTIHDANLANELLGSTSSLGNGQYSFLNGEFIPRPTSGLSNHTRRASMPGDLRSCTSPSPVHTHVRAAQSMGNLNVSPGDFGPFPTGMGRAYGVSSPSTTTFDTRRDSVGTLTDTTSFDDDSMHSDLNVPVPVPTSNEPERVTISAREVVPVVEEIVETPVASVLAPTSSGPETIVSHTVEEESTETSAAQTSTECKEAVVRIKIALEEKASLERRLQELERLISRGSSQRPARFRSATTSGALESIPQPPLTEIIVEATSQPSESQQDIQTDSGRETSFEDDTPRPRHSPPPSPPTFTQPAPEPQPQRQRPVLPQLQTSLPPPTASEERRTPSTAVRLTSAVSRIANWMFGEEERSPYPHTPIPLSTPRTQRPQTYQLIQAHHLQLTPTSPQHRRTAHLSAPATTGSPVPVIGYQQRWRPRNVEDVDPVPPYHEQDPNPSPGFVFFPPNSLLTPLATPTTPSGTSIATQMYAQAV</sequence>
<feature type="compositionally biased region" description="Polar residues" evidence="1">
    <location>
        <begin position="366"/>
        <end position="380"/>
    </location>
</feature>
<dbReference type="AlphaFoldDB" id="A0A437AEX1"/>
<dbReference type="RefSeq" id="XP_067495423.1">
    <property type="nucleotide sequence ID" value="XM_067638434.1"/>
</dbReference>
<dbReference type="Proteomes" id="UP000283090">
    <property type="component" value="Unassembled WGS sequence"/>
</dbReference>
<dbReference type="EMBL" id="SAEB01000001">
    <property type="protein sequence ID" value="RVD89879.1"/>
    <property type="molecule type" value="Genomic_DNA"/>
</dbReference>
<comment type="caution">
    <text evidence="2">The sequence shown here is derived from an EMBL/GenBank/DDBJ whole genome shotgun (WGS) entry which is preliminary data.</text>
</comment>
<dbReference type="VEuPathDB" id="FungiDB:DFL_000867"/>
<reference evidence="2 3" key="1">
    <citation type="submission" date="2019-01" db="EMBL/GenBank/DDBJ databases">
        <title>Intercellular communication is required for trap formation in the nematode-trapping fungus Duddingtonia flagrans.</title>
        <authorList>
            <person name="Youssar L."/>
            <person name="Wernet V."/>
            <person name="Hensel N."/>
            <person name="Hildebrandt H.-G."/>
            <person name="Fischer R."/>
        </authorList>
    </citation>
    <scope>NUCLEOTIDE SEQUENCE [LARGE SCALE GENOMIC DNA]</scope>
    <source>
        <strain evidence="2 3">CBS H-5679</strain>
    </source>
</reference>
<feature type="compositionally biased region" description="Pro residues" evidence="1">
    <location>
        <begin position="397"/>
        <end position="413"/>
    </location>
</feature>
<evidence type="ECO:0000256" key="1">
    <source>
        <dbReference type="SAM" id="MobiDB-lite"/>
    </source>
</evidence>
<feature type="compositionally biased region" description="Basic and acidic residues" evidence="1">
    <location>
        <begin position="381"/>
        <end position="393"/>
    </location>
</feature>
<dbReference type="GeneID" id="93583178"/>
<feature type="compositionally biased region" description="Low complexity" evidence="1">
    <location>
        <begin position="414"/>
        <end position="427"/>
    </location>
</feature>
<protein>
    <submittedName>
        <fullName evidence="2">Uncharacterized protein</fullName>
    </submittedName>
</protein>
<evidence type="ECO:0000313" key="3">
    <source>
        <dbReference type="Proteomes" id="UP000283090"/>
    </source>
</evidence>